<evidence type="ECO:0000313" key="1">
    <source>
        <dbReference type="EnsemblMetazoa" id="tetur19g02440.1"/>
    </source>
</evidence>
<dbReference type="AlphaFoldDB" id="T1KSA3"/>
<proteinExistence type="predicted"/>
<dbReference type="EMBL" id="CAEY01000424">
    <property type="status" value="NOT_ANNOTATED_CDS"/>
    <property type="molecule type" value="Genomic_DNA"/>
</dbReference>
<organism evidence="1 2">
    <name type="scientific">Tetranychus urticae</name>
    <name type="common">Two-spotted spider mite</name>
    <dbReference type="NCBI Taxonomy" id="32264"/>
    <lineage>
        <taxon>Eukaryota</taxon>
        <taxon>Metazoa</taxon>
        <taxon>Ecdysozoa</taxon>
        <taxon>Arthropoda</taxon>
        <taxon>Chelicerata</taxon>
        <taxon>Arachnida</taxon>
        <taxon>Acari</taxon>
        <taxon>Acariformes</taxon>
        <taxon>Trombidiformes</taxon>
        <taxon>Prostigmata</taxon>
        <taxon>Eleutherengona</taxon>
        <taxon>Raphignathae</taxon>
        <taxon>Tetranychoidea</taxon>
        <taxon>Tetranychidae</taxon>
        <taxon>Tetranychus</taxon>
    </lineage>
</organism>
<protein>
    <submittedName>
        <fullName evidence="1">Uncharacterized protein</fullName>
    </submittedName>
</protein>
<dbReference type="HOGENOM" id="CLU_2708005_0_0_1"/>
<accession>T1KSA3</accession>
<name>T1KSA3_TETUR</name>
<keyword evidence="2" id="KW-1185">Reference proteome</keyword>
<reference evidence="1" key="2">
    <citation type="submission" date="2015-06" db="UniProtKB">
        <authorList>
            <consortium name="EnsemblMetazoa"/>
        </authorList>
    </citation>
    <scope>IDENTIFICATION</scope>
</reference>
<dbReference type="EnsemblMetazoa" id="tetur19g02440.1">
    <property type="protein sequence ID" value="tetur19g02440.1"/>
    <property type="gene ID" value="tetur19g02440"/>
</dbReference>
<evidence type="ECO:0000313" key="2">
    <source>
        <dbReference type="Proteomes" id="UP000015104"/>
    </source>
</evidence>
<dbReference type="Proteomes" id="UP000015104">
    <property type="component" value="Unassembled WGS sequence"/>
</dbReference>
<sequence length="73" mass="8114">MVSSKIEDPVSVDGLVVVNVFKIVGVVNGFFVDLFATTEFGNDDKEVKLRIKSNIKSILVSDRCDNPMEMKVH</sequence>
<reference evidence="2" key="1">
    <citation type="submission" date="2011-08" db="EMBL/GenBank/DDBJ databases">
        <authorList>
            <person name="Rombauts S."/>
        </authorList>
    </citation>
    <scope>NUCLEOTIDE SEQUENCE</scope>
    <source>
        <strain evidence="2">London</strain>
    </source>
</reference>